<comment type="caution">
    <text evidence="2">The sequence shown here is derived from an EMBL/GenBank/DDBJ whole genome shotgun (WGS) entry which is preliminary data.</text>
</comment>
<gene>
    <name evidence="2" type="ORF">FLACOL7796_04651</name>
</gene>
<dbReference type="SUPFAM" id="SSF49464">
    <property type="entry name" value="Carboxypeptidase regulatory domain-like"/>
    <property type="match status" value="1"/>
</dbReference>
<proteinExistence type="predicted"/>
<keyword evidence="3" id="KW-1185">Reference proteome</keyword>
<evidence type="ECO:0008006" key="4">
    <source>
        <dbReference type="Google" id="ProtNLM"/>
    </source>
</evidence>
<sequence>MKFKIITVFVLLFSLSITSLHAQEVKTIKGVVQNTNGSPLSGAVISVRETNQTVNSGSEGEFEIRIIKKKIH</sequence>
<dbReference type="RefSeq" id="WP_173968437.1">
    <property type="nucleotide sequence ID" value="NZ_CADCST010000174.1"/>
</dbReference>
<dbReference type="Gene3D" id="2.60.40.1120">
    <property type="entry name" value="Carboxypeptidase-like, regulatory domain"/>
    <property type="match status" value="1"/>
</dbReference>
<dbReference type="EMBL" id="CADCST010000174">
    <property type="protein sequence ID" value="CAA9203235.1"/>
    <property type="molecule type" value="Genomic_DNA"/>
</dbReference>
<evidence type="ECO:0000256" key="1">
    <source>
        <dbReference type="SAM" id="SignalP"/>
    </source>
</evidence>
<evidence type="ECO:0000313" key="2">
    <source>
        <dbReference type="EMBL" id="CAA9203235.1"/>
    </source>
</evidence>
<protein>
    <recommendedName>
        <fullName evidence="4">TonB-dependent receptor SusC</fullName>
    </recommendedName>
</protein>
<evidence type="ECO:0000313" key="3">
    <source>
        <dbReference type="Proteomes" id="UP000474567"/>
    </source>
</evidence>
<reference evidence="2 3" key="1">
    <citation type="submission" date="2020-02" db="EMBL/GenBank/DDBJ databases">
        <authorList>
            <person name="Criscuolo A."/>
        </authorList>
    </citation>
    <scope>NUCLEOTIDE SEQUENCE [LARGE SCALE GENOMIC DNA]</scope>
    <source>
        <strain evidence="2">CECT7796</strain>
    </source>
</reference>
<name>A0ABM8KQ36_9FLAO</name>
<accession>A0ABM8KQ36</accession>
<organism evidence="2 3">
    <name type="scientific">Flavobacterium collinsii</name>
    <dbReference type="NCBI Taxonomy" id="1114861"/>
    <lineage>
        <taxon>Bacteria</taxon>
        <taxon>Pseudomonadati</taxon>
        <taxon>Bacteroidota</taxon>
        <taxon>Flavobacteriia</taxon>
        <taxon>Flavobacteriales</taxon>
        <taxon>Flavobacteriaceae</taxon>
        <taxon>Flavobacterium</taxon>
    </lineage>
</organism>
<feature type="chain" id="PRO_5046568784" description="TonB-dependent receptor SusC" evidence="1">
    <location>
        <begin position="23"/>
        <end position="72"/>
    </location>
</feature>
<dbReference type="Proteomes" id="UP000474567">
    <property type="component" value="Unassembled WGS sequence"/>
</dbReference>
<feature type="signal peptide" evidence="1">
    <location>
        <begin position="1"/>
        <end position="22"/>
    </location>
</feature>
<dbReference type="InterPro" id="IPR008969">
    <property type="entry name" value="CarboxyPept-like_regulatory"/>
</dbReference>
<keyword evidence="1" id="KW-0732">Signal</keyword>